<feature type="compositionally biased region" description="Polar residues" evidence="3">
    <location>
        <begin position="951"/>
        <end position="970"/>
    </location>
</feature>
<dbReference type="SUPFAM" id="SSF47473">
    <property type="entry name" value="EF-hand"/>
    <property type="match status" value="1"/>
</dbReference>
<protein>
    <recommendedName>
        <fullName evidence="4">EF-hand domain-containing protein</fullName>
    </recommendedName>
</protein>
<dbReference type="EMBL" id="CAJZBQ010000023">
    <property type="protein sequence ID" value="CAG9319758.1"/>
    <property type="molecule type" value="Genomic_DNA"/>
</dbReference>
<dbReference type="SMART" id="SM00054">
    <property type="entry name" value="EFh"/>
    <property type="match status" value="1"/>
</dbReference>
<sequence length="1055" mass="122117">MGCGNSSISLVKKKKAEIEELKLQCAKDEEIIELRKHEIVLDEIEPGEKLEFLAYQEQLRARNFLQCLNHYVSHLPESTALLTESMSLANSTDLNRDFIQVRLKESVAENKYANMLNETLEELIVKNEKIRSKIHERIHDLENDMKHFPLLLEAINEIRENEDMLNEDPGDNLTILTNKLKERCDRLTQIEIIQRIFDYQGCIKYIKDKKEEITQLELKIEELTVEKEELKITCEGVKSGEIYFEPEEITWLNDKISQKETDILKYQQKIEDLLNSIEENKEIHKWKEDLLLKEIETKNKAEELKESIKTIEKEIQEISSKNKILFDLKKEEEKALQDQSNILLDIENHENAIQKSQLLISQQIKLMHQEISIRDLKILEARNELKLLEIEKKYEKEFTENKLKTFIISRLCQVQQKMPERAFKRWRWMTEVKWIEKEMEEIDDFEVVEQMDEGIFLKEEMLYWMNKNPILIALRDAGMDKEKPMTPLNLMKFLEDFMEKKYKSDLKDIGDRREPRQIAEFLLEHLQRVFGIQKLALRQLSQIIPSLKSLFDNGNQYATFYCRLLQLYHPSPVPYQLALFLTKARMIFAPLIEKYEKSVIFKNKNKTGKAKDNLDYIYAGGYAQISDAIDLIYTMFSNDRESGTQTLEHLKPPNVTDEEFVIYKICHRMSKLGKTPEGIFNILDRDGGGSIDCIEFVRGTYSALDLWISQSTIKKLFEKIDKDGSGDLSKDEFCKWISLKYMQDCNKSDRFLISKATFLTALIEVYMTRQKKDTLFLDKEVPKADAYEFDAFEDIIRTYSNTLTSQKLQAIYNDAKAICNDQPLNRNAIIRIMLRNGIGKYGLGPFILPEVAAIYTEDRPQKQTIFELMGYGERKSARKPTLRMSTINTGETKSPNRSPNSSFIMPSSLAGLASKAMSGKLSRDNSGESTPKAEFDTVTRRGALTLRSRESTPNQSFVFDSQHSTPKHSLNTTVTNSFSGLVRRNTRSSDNRGTTPKASMLEGLNRASERNLVAPSLQESFSEMVKSASGGLPPLRPSASEKARPSRIGAPQKKK</sequence>
<dbReference type="Pfam" id="PF13499">
    <property type="entry name" value="EF-hand_7"/>
    <property type="match status" value="1"/>
</dbReference>
<feature type="domain" description="EF-hand" evidence="4">
    <location>
        <begin position="708"/>
        <end position="743"/>
    </location>
</feature>
<dbReference type="AlphaFoldDB" id="A0AAU9J860"/>
<dbReference type="CDD" id="cd00051">
    <property type="entry name" value="EFh"/>
    <property type="match status" value="1"/>
</dbReference>
<dbReference type="PROSITE" id="PS00018">
    <property type="entry name" value="EF_HAND_1"/>
    <property type="match status" value="2"/>
</dbReference>
<proteinExistence type="predicted"/>
<dbReference type="PROSITE" id="PS50222">
    <property type="entry name" value="EF_HAND_2"/>
    <property type="match status" value="1"/>
</dbReference>
<evidence type="ECO:0000259" key="4">
    <source>
        <dbReference type="PROSITE" id="PS50222"/>
    </source>
</evidence>
<dbReference type="Proteomes" id="UP001162131">
    <property type="component" value="Unassembled WGS sequence"/>
</dbReference>
<keyword evidence="6" id="KW-1185">Reference proteome</keyword>
<gene>
    <name evidence="5" type="ORF">BSTOLATCC_MIC24306</name>
</gene>
<feature type="coiled-coil region" evidence="2">
    <location>
        <begin position="206"/>
        <end position="321"/>
    </location>
</feature>
<evidence type="ECO:0000256" key="1">
    <source>
        <dbReference type="ARBA" id="ARBA00022837"/>
    </source>
</evidence>
<keyword evidence="2" id="KW-0175">Coiled coil</keyword>
<evidence type="ECO:0000313" key="6">
    <source>
        <dbReference type="Proteomes" id="UP001162131"/>
    </source>
</evidence>
<reference evidence="5" key="1">
    <citation type="submission" date="2021-09" db="EMBL/GenBank/DDBJ databases">
        <authorList>
            <consortium name="AG Swart"/>
            <person name="Singh M."/>
            <person name="Singh A."/>
            <person name="Seah K."/>
            <person name="Emmerich C."/>
        </authorList>
    </citation>
    <scope>NUCLEOTIDE SEQUENCE</scope>
    <source>
        <strain evidence="5">ATCC30299</strain>
    </source>
</reference>
<name>A0AAU9J860_9CILI</name>
<evidence type="ECO:0000313" key="5">
    <source>
        <dbReference type="EMBL" id="CAG9319758.1"/>
    </source>
</evidence>
<feature type="region of interest" description="Disordered" evidence="3">
    <location>
        <begin position="877"/>
        <end position="970"/>
    </location>
</feature>
<comment type="caution">
    <text evidence="5">The sequence shown here is derived from an EMBL/GenBank/DDBJ whole genome shotgun (WGS) entry which is preliminary data.</text>
</comment>
<organism evidence="5 6">
    <name type="scientific">Blepharisma stoltei</name>
    <dbReference type="NCBI Taxonomy" id="1481888"/>
    <lineage>
        <taxon>Eukaryota</taxon>
        <taxon>Sar</taxon>
        <taxon>Alveolata</taxon>
        <taxon>Ciliophora</taxon>
        <taxon>Postciliodesmatophora</taxon>
        <taxon>Heterotrichea</taxon>
        <taxon>Heterotrichida</taxon>
        <taxon>Blepharismidae</taxon>
        <taxon>Blepharisma</taxon>
    </lineage>
</organism>
<dbReference type="InterPro" id="IPR002048">
    <property type="entry name" value="EF_hand_dom"/>
</dbReference>
<dbReference type="Gene3D" id="1.10.238.10">
    <property type="entry name" value="EF-hand"/>
    <property type="match status" value="1"/>
</dbReference>
<keyword evidence="1" id="KW-0106">Calcium</keyword>
<dbReference type="InterPro" id="IPR011992">
    <property type="entry name" value="EF-hand-dom_pair"/>
</dbReference>
<dbReference type="InterPro" id="IPR018247">
    <property type="entry name" value="EF_Hand_1_Ca_BS"/>
</dbReference>
<feature type="region of interest" description="Disordered" evidence="3">
    <location>
        <begin position="1023"/>
        <end position="1055"/>
    </location>
</feature>
<feature type="region of interest" description="Disordered" evidence="3">
    <location>
        <begin position="982"/>
        <end position="1007"/>
    </location>
</feature>
<accession>A0AAU9J860</accession>
<feature type="compositionally biased region" description="Basic and acidic residues" evidence="3">
    <location>
        <begin position="921"/>
        <end position="939"/>
    </location>
</feature>
<feature type="compositionally biased region" description="Polar residues" evidence="3">
    <location>
        <begin position="883"/>
        <end position="905"/>
    </location>
</feature>
<evidence type="ECO:0000256" key="3">
    <source>
        <dbReference type="SAM" id="MobiDB-lite"/>
    </source>
</evidence>
<evidence type="ECO:0000256" key="2">
    <source>
        <dbReference type="SAM" id="Coils"/>
    </source>
</evidence>
<dbReference type="GO" id="GO:0005509">
    <property type="term" value="F:calcium ion binding"/>
    <property type="evidence" value="ECO:0007669"/>
    <property type="project" value="InterPro"/>
</dbReference>